<accession>U1FB13</accession>
<evidence type="ECO:0000313" key="3">
    <source>
        <dbReference type="Proteomes" id="UP000016307"/>
    </source>
</evidence>
<proteinExistence type="predicted"/>
<dbReference type="EMBL" id="AOSS01000242">
    <property type="protein sequence ID" value="ERF56256.1"/>
    <property type="molecule type" value="Genomic_DNA"/>
</dbReference>
<feature type="region of interest" description="Disordered" evidence="1">
    <location>
        <begin position="142"/>
        <end position="190"/>
    </location>
</feature>
<dbReference type="AlphaFoldDB" id="U1FB13"/>
<protein>
    <recommendedName>
        <fullName evidence="4">DegT/DnrJ/EryC1/StrS aminotransferase family protein</fullName>
    </recommendedName>
</protein>
<name>U1FB13_9ACTN</name>
<comment type="caution">
    <text evidence="2">The sequence shown here is derived from an EMBL/GenBank/DDBJ whole genome shotgun (WGS) entry which is preliminary data.</text>
</comment>
<dbReference type="Proteomes" id="UP000016307">
    <property type="component" value="Unassembled WGS sequence"/>
</dbReference>
<dbReference type="InterPro" id="IPR015424">
    <property type="entry name" value="PyrdxlP-dep_Trfase"/>
</dbReference>
<sequence>MRAGSVQPVALGRQAFSLVARHCRDAGASHVILPEYCCQTMVTPWQLEGMAVSRVRCGADLLMDAQHLAETVERLHSDARRPVIVHCRTYGNVESPQLHKVLTEAGRNGAGLVIDTTHSFLDDPPDRLRAVQRAACHLGGLGESGVTGPCDENRAGRAGEHGGVTPDRNPAPRGHGSPLQEESAGPQPEALAGSLRCLEVASTRKLLPVTEFAWVAGVGLGPDHTGTHLDGIGPRTQLDEDFTAARQRFLTDPGVDTFECAEDLADEAWQPVRPARRASRAFATFDLAGCARRIRRTRQRVLDALPAVEVVNPAATCPLIVRTQRADVLADALHDHGIVGPLHWDRPEHLPAGTRWPTDLLCLPAIMTDAQIEVVARHVRNCNRG</sequence>
<evidence type="ECO:0000313" key="2">
    <source>
        <dbReference type="EMBL" id="ERF56256.1"/>
    </source>
</evidence>
<feature type="compositionally biased region" description="Basic and acidic residues" evidence="1">
    <location>
        <begin position="151"/>
        <end position="160"/>
    </location>
</feature>
<dbReference type="PATRIC" id="fig|1160719.4.peg.1194"/>
<keyword evidence="3" id="KW-1185">Reference proteome</keyword>
<dbReference type="Gene3D" id="3.40.640.10">
    <property type="entry name" value="Type I PLP-dependent aspartate aminotransferase-like (Major domain)"/>
    <property type="match status" value="1"/>
</dbReference>
<organism evidence="2 3">
    <name type="scientific">Cutibacterium granulosum DSM 20700</name>
    <dbReference type="NCBI Taxonomy" id="1160719"/>
    <lineage>
        <taxon>Bacteria</taxon>
        <taxon>Bacillati</taxon>
        <taxon>Actinomycetota</taxon>
        <taxon>Actinomycetes</taxon>
        <taxon>Propionibacteriales</taxon>
        <taxon>Propionibacteriaceae</taxon>
        <taxon>Cutibacterium</taxon>
    </lineage>
</organism>
<evidence type="ECO:0000256" key="1">
    <source>
        <dbReference type="SAM" id="MobiDB-lite"/>
    </source>
</evidence>
<dbReference type="SUPFAM" id="SSF53383">
    <property type="entry name" value="PLP-dependent transferases"/>
    <property type="match status" value="1"/>
</dbReference>
<reference evidence="2 3" key="1">
    <citation type="journal article" date="2013" name="BMC Genomics">
        <title>Comparative genomics reveals distinct host-interacting traits of three major human-associated propionibacteria.</title>
        <authorList>
            <person name="Mak T.N."/>
            <person name="Schmid M."/>
            <person name="Brzuszkiewicz E."/>
            <person name="Zeng G."/>
            <person name="Meyer R."/>
            <person name="Sfanos K.S."/>
            <person name="Brinkmann V."/>
            <person name="Meyer T.F."/>
            <person name="Bruggemann H."/>
        </authorList>
    </citation>
    <scope>NUCLEOTIDE SEQUENCE [LARGE SCALE GENOMIC DNA]</scope>
    <source>
        <strain evidence="2 3">DSM 20700</strain>
    </source>
</reference>
<dbReference type="InterPro" id="IPR015421">
    <property type="entry name" value="PyrdxlP-dep_Trfase_major"/>
</dbReference>
<dbReference type="OrthoDB" id="5146466at2"/>
<gene>
    <name evidence="2" type="ORF">H641_06358</name>
</gene>
<evidence type="ECO:0008006" key="4">
    <source>
        <dbReference type="Google" id="ProtNLM"/>
    </source>
</evidence>
<dbReference type="RefSeq" id="WP_021104277.1">
    <property type="nucleotide sequence ID" value="NZ_AOSS01000242.1"/>
</dbReference>